<dbReference type="Proteomes" id="UP001061999">
    <property type="component" value="Unassembled WGS sequence"/>
</dbReference>
<protein>
    <submittedName>
        <fullName evidence="2">Uncharacterized protein</fullName>
    </submittedName>
</protein>
<proteinExistence type="predicted"/>
<feature type="transmembrane region" description="Helical" evidence="1">
    <location>
        <begin position="26"/>
        <end position="47"/>
    </location>
</feature>
<keyword evidence="1" id="KW-0812">Transmembrane</keyword>
<evidence type="ECO:0000256" key="1">
    <source>
        <dbReference type="SAM" id="Phobius"/>
    </source>
</evidence>
<keyword evidence="3" id="KW-1185">Reference proteome</keyword>
<gene>
    <name evidence="2" type="ORF">OC610_07120</name>
</gene>
<name>A0ABT3F503_9PSED</name>
<organism evidence="2 3">
    <name type="scientific">Pseudomonas agronomica</name>
    <dbReference type="NCBI Taxonomy" id="2979328"/>
    <lineage>
        <taxon>Bacteria</taxon>
        <taxon>Pseudomonadati</taxon>
        <taxon>Pseudomonadota</taxon>
        <taxon>Gammaproteobacteria</taxon>
        <taxon>Pseudomonadales</taxon>
        <taxon>Pseudomonadaceae</taxon>
        <taxon>Pseudomonas</taxon>
    </lineage>
</organism>
<keyword evidence="1" id="KW-1133">Transmembrane helix</keyword>
<keyword evidence="1" id="KW-0472">Membrane</keyword>
<accession>A0ABT3F503</accession>
<evidence type="ECO:0000313" key="2">
    <source>
        <dbReference type="EMBL" id="MCW1244170.1"/>
    </source>
</evidence>
<dbReference type="RefSeq" id="WP_264427182.1">
    <property type="nucleotide sequence ID" value="NZ_JAOSHO010000056.1"/>
</dbReference>
<sequence>MPSGFLHQLMASGIGALASLLLSQQAWPLALLCTLLAMAAMLCVRFMPPRAT</sequence>
<evidence type="ECO:0000313" key="3">
    <source>
        <dbReference type="Proteomes" id="UP001061999"/>
    </source>
</evidence>
<reference evidence="2" key="1">
    <citation type="submission" date="2022-07" db="EMBL/GenBank/DDBJ databases">
        <title>Pseudomonas agronomica sp. nov.: a novel bacterium with biotechnological application in the synthesis of biofertilizers from valorized agricultural residues.</title>
        <authorList>
            <person name="Robas M."/>
            <person name="Fernandez V.M."/>
            <person name="Luna L."/>
            <person name="Provanza A."/>
            <person name="Jimenez P.A."/>
        </authorList>
    </citation>
    <scope>NUCLEOTIDE SEQUENCE</scope>
    <source>
        <strain evidence="2">SAICEU22T</strain>
    </source>
</reference>
<dbReference type="EMBL" id="JAOSHO010000056">
    <property type="protein sequence ID" value="MCW1244170.1"/>
    <property type="molecule type" value="Genomic_DNA"/>
</dbReference>
<comment type="caution">
    <text evidence="2">The sequence shown here is derived from an EMBL/GenBank/DDBJ whole genome shotgun (WGS) entry which is preliminary data.</text>
</comment>